<name>A0A0S2IV35_LEPBO</name>
<gene>
    <name evidence="1" type="ORF">LBBP_03309</name>
</gene>
<evidence type="ECO:0000313" key="2">
    <source>
        <dbReference type="Proteomes" id="UP000058857"/>
    </source>
</evidence>
<dbReference type="AlphaFoldDB" id="A0A0S2IV35"/>
<accession>A0A0S2IV35</accession>
<dbReference type="Proteomes" id="UP000058857">
    <property type="component" value="Chromosome 1"/>
</dbReference>
<sequence length="46" mass="5676">MSFTGYFFLRVFFRSSQRSSLYSRYDPRKNFLNRESTLYFTEGIIF</sequence>
<evidence type="ECO:0000313" key="1">
    <source>
        <dbReference type="EMBL" id="ALO27506.1"/>
    </source>
</evidence>
<dbReference type="PATRIC" id="fig|280505.15.peg.3229"/>
<proteinExistence type="predicted"/>
<dbReference type="EMBL" id="CP012029">
    <property type="protein sequence ID" value="ALO27506.1"/>
    <property type="molecule type" value="Genomic_DNA"/>
</dbReference>
<reference evidence="1 2" key="1">
    <citation type="journal article" date="2015" name="PLoS Negl. Trop. Dis.">
        <title>Distribution of Plasmids in Distinct Leptospira Pathogenic Species.</title>
        <authorList>
            <person name="Wang Y."/>
            <person name="Zhuang X."/>
            <person name="Zhong Y."/>
            <person name="Zhang C."/>
            <person name="Zhang Y."/>
            <person name="Zeng L."/>
            <person name="Zhu Y."/>
            <person name="He P."/>
            <person name="Dong K."/>
            <person name="Pal U."/>
            <person name="Guo X."/>
            <person name="Qin J."/>
        </authorList>
    </citation>
    <scope>NUCLEOTIDE SEQUENCE [LARGE SCALE GENOMIC DNA]</scope>
    <source>
        <strain evidence="1 2">56604</strain>
    </source>
</reference>
<organism evidence="1">
    <name type="scientific">Leptospira borgpetersenii serovar Ballum</name>
    <dbReference type="NCBI Taxonomy" id="280505"/>
    <lineage>
        <taxon>Bacteria</taxon>
        <taxon>Pseudomonadati</taxon>
        <taxon>Spirochaetota</taxon>
        <taxon>Spirochaetia</taxon>
        <taxon>Leptospirales</taxon>
        <taxon>Leptospiraceae</taxon>
        <taxon>Leptospira</taxon>
    </lineage>
</organism>
<protein>
    <submittedName>
        <fullName evidence="1">Uncharacterized protein</fullName>
    </submittedName>
</protein>